<dbReference type="PRINTS" id="PR01657">
    <property type="entry name" value="MCMFAMILY"/>
</dbReference>
<dbReference type="InterPro" id="IPR000192">
    <property type="entry name" value="Aminotrans_V_dom"/>
</dbReference>
<evidence type="ECO:0000256" key="1">
    <source>
        <dbReference type="ARBA" id="ARBA00005173"/>
    </source>
</evidence>
<dbReference type="Pfam" id="PF01078">
    <property type="entry name" value="Mg_chelatase"/>
    <property type="match status" value="1"/>
</dbReference>
<dbReference type="AlphaFoldDB" id="A0AAW2H6W5"/>
<comment type="similarity">
    <text evidence="2">Belongs to the Mg-chelatase subunits D/I family. ComM subfamily.</text>
</comment>
<dbReference type="InterPro" id="IPR015424">
    <property type="entry name" value="PyrdxlP-dep_Trfase"/>
</dbReference>
<keyword evidence="4" id="KW-0067">ATP-binding</keyword>
<evidence type="ECO:0000313" key="6">
    <source>
        <dbReference type="EMBL" id="KAL0265494.1"/>
    </source>
</evidence>
<dbReference type="Pfam" id="PF13335">
    <property type="entry name" value="Mg_chelatase_C"/>
    <property type="match status" value="1"/>
</dbReference>
<evidence type="ECO:0000256" key="3">
    <source>
        <dbReference type="ARBA" id="ARBA00022741"/>
    </source>
</evidence>
<gene>
    <name evidence="6" type="ORF">PYX00_010997</name>
</gene>
<accession>A0AAW2H6W5</accession>
<sequence>MSAHPWEQAHPFLQKIDQNFSQTQVLLVKGEDHLDKPVILDLSERTANSLPAPLVLIFDKYAKARVIIHSKNVNPTTLVSLRIIALEHSSAYVDILEETHGTWAMFEQVILLDKAQLKHSFLSLGRDATQALPYIPTQVEELGVNYLFFSSHKMLGPMGVGILWGKKVDLEKLHPYKTGGGSVEAFEGYQLILKDLPERLEAGSPNVEGILGFGAALDYLNSIGINSHDAVAYLDAKAGIRKLGTSFDLAIALGIWQEVEMPDKANPEPLLILGELHLDGSVSPVKGVLPAIISAKEKGIRFCIVPQENLYEVDIIQDIIIWGVSHLLEAIELVKKIAKGNPNTPSLRPFINYDPYADYEKYPYNFKQLKGHHRLKRALEIAAAGGHHVLMCGPPGVGKTLSVRCFPSILPPLSERELMETNKIWSLMGKIEQRKQSPLLRPFREPHHSASAEGMLGGGSLILPGEISLAHNGVLFLDEAPEFKKTVLQALREPLESRTITITRAGGHSFTFPANFQLVIAMNPCPCGNLGKVNTQCTCSYQDINAYWRKLGGALLDRIDLRIPIEPVSHGDLLENKGSSSQEIRERVLRARETQKKRYSKLKISKNSDLLPVHIEEYCQIQDKDKTLFTKICTSLKISGRAIHSILKVARSIADLGGEKNIGERDLLEAIQHRRYGDDASYWLEERYKKEKIGPLPLASQE</sequence>
<keyword evidence="3" id="KW-0547">Nucleotide-binding</keyword>
<dbReference type="GO" id="GO:0005524">
    <property type="term" value="F:ATP binding"/>
    <property type="evidence" value="ECO:0007669"/>
    <property type="project" value="UniProtKB-KW"/>
</dbReference>
<feature type="domain" description="AAA+ ATPase" evidence="5">
    <location>
        <begin position="385"/>
        <end position="569"/>
    </location>
</feature>
<dbReference type="Pfam" id="PF13541">
    <property type="entry name" value="ChlI"/>
    <property type="match status" value="1"/>
</dbReference>
<dbReference type="InterPro" id="IPR014721">
    <property type="entry name" value="Ribsml_uS5_D2-typ_fold_subgr"/>
</dbReference>
<comment type="pathway">
    <text evidence="1">Porphyrin-containing compound metabolism; chlorophyll biosynthesis.</text>
</comment>
<dbReference type="InterPro" id="IPR027417">
    <property type="entry name" value="P-loop_NTPase"/>
</dbReference>
<dbReference type="Gene3D" id="3.40.640.10">
    <property type="entry name" value="Type I PLP-dependent aspartate aminotransferase-like (Major domain)"/>
    <property type="match status" value="1"/>
</dbReference>
<organism evidence="6">
    <name type="scientific">Menopon gallinae</name>
    <name type="common">poultry shaft louse</name>
    <dbReference type="NCBI Taxonomy" id="328185"/>
    <lineage>
        <taxon>Eukaryota</taxon>
        <taxon>Metazoa</taxon>
        <taxon>Ecdysozoa</taxon>
        <taxon>Arthropoda</taxon>
        <taxon>Hexapoda</taxon>
        <taxon>Insecta</taxon>
        <taxon>Pterygota</taxon>
        <taxon>Neoptera</taxon>
        <taxon>Paraneoptera</taxon>
        <taxon>Psocodea</taxon>
        <taxon>Troctomorpha</taxon>
        <taxon>Phthiraptera</taxon>
        <taxon>Amblycera</taxon>
        <taxon>Menoponidae</taxon>
        <taxon>Menopon</taxon>
    </lineage>
</organism>
<dbReference type="SMART" id="SM00382">
    <property type="entry name" value="AAA"/>
    <property type="match status" value="1"/>
</dbReference>
<dbReference type="InterPro" id="IPR045006">
    <property type="entry name" value="CHLI-like"/>
</dbReference>
<evidence type="ECO:0000256" key="4">
    <source>
        <dbReference type="ARBA" id="ARBA00022840"/>
    </source>
</evidence>
<evidence type="ECO:0000256" key="2">
    <source>
        <dbReference type="ARBA" id="ARBA00006354"/>
    </source>
</evidence>
<dbReference type="PANTHER" id="PTHR32039:SF7">
    <property type="entry name" value="COMPETENCE PROTEIN COMM"/>
    <property type="match status" value="1"/>
</dbReference>
<dbReference type="GO" id="GO:0003677">
    <property type="term" value="F:DNA binding"/>
    <property type="evidence" value="ECO:0007669"/>
    <property type="project" value="InterPro"/>
</dbReference>
<comment type="caution">
    <text evidence="6">The sequence shown here is derived from an EMBL/GenBank/DDBJ whole genome shotgun (WGS) entry which is preliminary data.</text>
</comment>
<dbReference type="Gene3D" id="3.40.50.300">
    <property type="entry name" value="P-loop containing nucleotide triphosphate hydrolases"/>
    <property type="match status" value="1"/>
</dbReference>
<dbReference type="SUPFAM" id="SSF52540">
    <property type="entry name" value="P-loop containing nucleoside triphosphate hydrolases"/>
    <property type="match status" value="1"/>
</dbReference>
<dbReference type="PANTHER" id="PTHR32039">
    <property type="entry name" value="MAGNESIUM-CHELATASE SUBUNIT CHLI"/>
    <property type="match status" value="1"/>
</dbReference>
<dbReference type="SUPFAM" id="SSF53383">
    <property type="entry name" value="PLP-dependent transferases"/>
    <property type="match status" value="1"/>
</dbReference>
<dbReference type="InterPro" id="IPR015421">
    <property type="entry name" value="PyrdxlP-dep_Trfase_major"/>
</dbReference>
<evidence type="ECO:0000259" key="5">
    <source>
        <dbReference type="SMART" id="SM00382"/>
    </source>
</evidence>
<dbReference type="InterPro" id="IPR004482">
    <property type="entry name" value="Mg_chelat-rel"/>
</dbReference>
<name>A0AAW2H6W5_9NEOP</name>
<dbReference type="Pfam" id="PF00266">
    <property type="entry name" value="Aminotran_5"/>
    <property type="match status" value="1"/>
</dbReference>
<dbReference type="NCBIfam" id="TIGR00368">
    <property type="entry name" value="YifB family Mg chelatase-like AAA ATPase"/>
    <property type="match status" value="1"/>
</dbReference>
<reference evidence="6" key="1">
    <citation type="journal article" date="2024" name="Gigascience">
        <title>Chromosome-level genome of the poultry shaft louse Menopon gallinae provides insight into the host-switching and adaptive evolution of parasitic lice.</title>
        <authorList>
            <person name="Xu Y."/>
            <person name="Ma L."/>
            <person name="Liu S."/>
            <person name="Liang Y."/>
            <person name="Liu Q."/>
            <person name="He Z."/>
            <person name="Tian L."/>
            <person name="Duan Y."/>
            <person name="Cai W."/>
            <person name="Li H."/>
            <person name="Song F."/>
        </authorList>
    </citation>
    <scope>NUCLEOTIDE SEQUENCE</scope>
    <source>
        <strain evidence="6">Cailab_2023a</strain>
    </source>
</reference>
<dbReference type="Gene3D" id="3.30.230.10">
    <property type="match status" value="1"/>
</dbReference>
<dbReference type="InterPro" id="IPR025158">
    <property type="entry name" value="Mg_chelat-rel_C"/>
</dbReference>
<dbReference type="InterPro" id="IPR000523">
    <property type="entry name" value="Mg_chelatse_chII-like_cat_dom"/>
</dbReference>
<dbReference type="InterPro" id="IPR003593">
    <property type="entry name" value="AAA+_ATPase"/>
</dbReference>
<dbReference type="InterPro" id="IPR001208">
    <property type="entry name" value="MCM_dom"/>
</dbReference>
<protein>
    <recommendedName>
        <fullName evidence="5">AAA+ ATPase domain-containing protein</fullName>
    </recommendedName>
</protein>
<proteinExistence type="inferred from homology"/>
<dbReference type="EMBL" id="JARGDH010000023">
    <property type="protein sequence ID" value="KAL0265494.1"/>
    <property type="molecule type" value="Genomic_DNA"/>
</dbReference>